<dbReference type="EMBL" id="JAGGLL010000016">
    <property type="protein sequence ID" value="MBP2022404.1"/>
    <property type="molecule type" value="Genomic_DNA"/>
</dbReference>
<reference evidence="3 4" key="1">
    <citation type="submission" date="2021-03" db="EMBL/GenBank/DDBJ databases">
        <title>Genomic Encyclopedia of Type Strains, Phase IV (KMG-IV): sequencing the most valuable type-strain genomes for metagenomic binning, comparative biology and taxonomic classification.</title>
        <authorList>
            <person name="Goeker M."/>
        </authorList>
    </citation>
    <scope>NUCLEOTIDE SEQUENCE [LARGE SCALE GENOMIC DNA]</scope>
    <source>
        <strain evidence="3 4">DSM 28650</strain>
    </source>
</reference>
<dbReference type="RefSeq" id="WP_209649571.1">
    <property type="nucleotide sequence ID" value="NZ_JAGGLL010000016.1"/>
</dbReference>
<gene>
    <name evidence="3" type="ORF">J2Z44_002225</name>
</gene>
<keyword evidence="2" id="KW-0472">Membrane</keyword>
<feature type="coiled-coil region" evidence="1">
    <location>
        <begin position="85"/>
        <end position="133"/>
    </location>
</feature>
<feature type="transmembrane region" description="Helical" evidence="2">
    <location>
        <begin position="20"/>
        <end position="37"/>
    </location>
</feature>
<feature type="transmembrane region" description="Helical" evidence="2">
    <location>
        <begin position="216"/>
        <end position="249"/>
    </location>
</feature>
<keyword evidence="4" id="KW-1185">Reference proteome</keyword>
<feature type="transmembrane region" description="Helical" evidence="2">
    <location>
        <begin position="378"/>
        <end position="400"/>
    </location>
</feature>
<name>A0ABS4K3N7_9CLOT</name>
<dbReference type="Proteomes" id="UP001519308">
    <property type="component" value="Unassembled WGS sequence"/>
</dbReference>
<feature type="transmembrane region" description="Helical" evidence="2">
    <location>
        <begin position="325"/>
        <end position="345"/>
    </location>
</feature>
<evidence type="ECO:0000256" key="2">
    <source>
        <dbReference type="SAM" id="Phobius"/>
    </source>
</evidence>
<organism evidence="3 4">
    <name type="scientific">Clostridium punense</name>
    <dbReference type="NCBI Taxonomy" id="1054297"/>
    <lineage>
        <taxon>Bacteria</taxon>
        <taxon>Bacillati</taxon>
        <taxon>Bacillota</taxon>
        <taxon>Clostridia</taxon>
        <taxon>Eubacteriales</taxon>
        <taxon>Clostridiaceae</taxon>
        <taxon>Clostridium</taxon>
    </lineage>
</organism>
<keyword evidence="2" id="KW-1133">Transmembrane helix</keyword>
<comment type="caution">
    <text evidence="3">The sequence shown here is derived from an EMBL/GenBank/DDBJ whole genome shotgun (WGS) entry which is preliminary data.</text>
</comment>
<protein>
    <submittedName>
        <fullName evidence="3">ABC-2 type transport system permease protein</fullName>
    </submittedName>
</protein>
<dbReference type="Pfam" id="PF12679">
    <property type="entry name" value="ABC2_membrane_2"/>
    <property type="match status" value="1"/>
</dbReference>
<dbReference type="PANTHER" id="PTHR37305:SF1">
    <property type="entry name" value="MEMBRANE PROTEIN"/>
    <property type="match status" value="1"/>
</dbReference>
<accession>A0ABS4K3N7</accession>
<keyword evidence="2" id="KW-0812">Transmembrane</keyword>
<evidence type="ECO:0000313" key="3">
    <source>
        <dbReference type="EMBL" id="MBP2022404.1"/>
    </source>
</evidence>
<dbReference type="PANTHER" id="PTHR37305">
    <property type="entry name" value="INTEGRAL MEMBRANE PROTEIN-RELATED"/>
    <property type="match status" value="1"/>
</dbReference>
<keyword evidence="1" id="KW-0175">Coiled coil</keyword>
<evidence type="ECO:0000313" key="4">
    <source>
        <dbReference type="Proteomes" id="UP001519308"/>
    </source>
</evidence>
<sequence length="407" mass="45890">MITLIKYELLKLFKRVKTLVVILGFILLTGFIAFGLYKESENMKQYNTPEHRIQNYEENIKYNEQRKNDIPTDIKNDEAKKQQYLMHIDENIAELKDQISKVKAQIGKDMDWKKELDDRIKDLETNLKNDVNASMQSKSMLTQSLSEAKYLKDNNIKPMDDFEFNAFLFLERLIIILGQVFLAIGIAVFAADMVSGECTPPTLKLLLTQPVSRGKVIFSKFISVALAAAGLILSIEVIFFLIVGLIYGFGNPAYPVMVGAKYQFDLATFLPNGGHELAMVAGSSSIIPLWKYTVELLLTQGLYIIACTAFIFLVSTLFKSSMVSMGVGTVFIILMTILFNLVGFLKKFAIYVLPCYTDTTAILKGQTATMFNNPNSTFGTSMLVFLGWTVVCYLISHFVFTKKDILI</sequence>
<proteinExistence type="predicted"/>
<evidence type="ECO:0000256" key="1">
    <source>
        <dbReference type="SAM" id="Coils"/>
    </source>
</evidence>
<feature type="transmembrane region" description="Helical" evidence="2">
    <location>
        <begin position="173"/>
        <end position="195"/>
    </location>
</feature>
<feature type="transmembrane region" description="Helical" evidence="2">
    <location>
        <begin position="297"/>
        <end position="318"/>
    </location>
</feature>